<sequence length="95" mass="10880">MWKKVSLQMGQRTRAGRKVSELATLSSRLRACAKESSGLCVKRIGYIWDGDQKDMLAVAELNYMKKHPQVSEIPYRISGCLPYSVQMLILIYNNR</sequence>
<dbReference type="EMBL" id="JAINUG010000036">
    <property type="protein sequence ID" value="KAJ8408097.1"/>
    <property type="molecule type" value="Genomic_DNA"/>
</dbReference>
<name>A0AAD7STW6_9TELE</name>
<evidence type="ECO:0000313" key="2">
    <source>
        <dbReference type="Proteomes" id="UP001221898"/>
    </source>
</evidence>
<protein>
    <submittedName>
        <fullName evidence="1">Uncharacterized protein</fullName>
    </submittedName>
</protein>
<dbReference type="Proteomes" id="UP001221898">
    <property type="component" value="Unassembled WGS sequence"/>
</dbReference>
<dbReference type="AlphaFoldDB" id="A0AAD7STW6"/>
<comment type="caution">
    <text evidence="1">The sequence shown here is derived from an EMBL/GenBank/DDBJ whole genome shotgun (WGS) entry which is preliminary data.</text>
</comment>
<proteinExistence type="predicted"/>
<gene>
    <name evidence="1" type="ORF">AAFF_G00263250</name>
</gene>
<reference evidence="1" key="1">
    <citation type="journal article" date="2023" name="Science">
        <title>Genome structures resolve the early diversification of teleost fishes.</title>
        <authorList>
            <person name="Parey E."/>
            <person name="Louis A."/>
            <person name="Montfort J."/>
            <person name="Bouchez O."/>
            <person name="Roques C."/>
            <person name="Iampietro C."/>
            <person name="Lluch J."/>
            <person name="Castinel A."/>
            <person name="Donnadieu C."/>
            <person name="Desvignes T."/>
            <person name="Floi Bucao C."/>
            <person name="Jouanno E."/>
            <person name="Wen M."/>
            <person name="Mejri S."/>
            <person name="Dirks R."/>
            <person name="Jansen H."/>
            <person name="Henkel C."/>
            <person name="Chen W.J."/>
            <person name="Zahm M."/>
            <person name="Cabau C."/>
            <person name="Klopp C."/>
            <person name="Thompson A.W."/>
            <person name="Robinson-Rechavi M."/>
            <person name="Braasch I."/>
            <person name="Lecointre G."/>
            <person name="Bobe J."/>
            <person name="Postlethwait J.H."/>
            <person name="Berthelot C."/>
            <person name="Roest Crollius H."/>
            <person name="Guiguen Y."/>
        </authorList>
    </citation>
    <scope>NUCLEOTIDE SEQUENCE</scope>
    <source>
        <strain evidence="1">NC1722</strain>
    </source>
</reference>
<keyword evidence="2" id="KW-1185">Reference proteome</keyword>
<evidence type="ECO:0000313" key="1">
    <source>
        <dbReference type="EMBL" id="KAJ8408097.1"/>
    </source>
</evidence>
<accession>A0AAD7STW6</accession>
<organism evidence="1 2">
    <name type="scientific">Aldrovandia affinis</name>
    <dbReference type="NCBI Taxonomy" id="143900"/>
    <lineage>
        <taxon>Eukaryota</taxon>
        <taxon>Metazoa</taxon>
        <taxon>Chordata</taxon>
        <taxon>Craniata</taxon>
        <taxon>Vertebrata</taxon>
        <taxon>Euteleostomi</taxon>
        <taxon>Actinopterygii</taxon>
        <taxon>Neopterygii</taxon>
        <taxon>Teleostei</taxon>
        <taxon>Notacanthiformes</taxon>
        <taxon>Halosauridae</taxon>
        <taxon>Aldrovandia</taxon>
    </lineage>
</organism>